<evidence type="ECO:0000313" key="3">
    <source>
        <dbReference type="Proteomes" id="UP000000864"/>
    </source>
</evidence>
<organism evidence="2 3">
    <name type="scientific">Ectocarpus siliculosus virus 1 (isolate New Zealand/Kaikoura/1988)</name>
    <name type="common">EsV-1</name>
    <dbReference type="NCBI Taxonomy" id="654926"/>
    <lineage>
        <taxon>Viruses</taxon>
        <taxon>Varidnaviria</taxon>
        <taxon>Bamfordvirae</taxon>
        <taxon>Nucleocytoviricota</taxon>
        <taxon>Megaviricetes</taxon>
        <taxon>Algavirales</taxon>
        <taxon>Phycodnaviridae</taxon>
        <taxon>Phaeovirus</taxon>
        <taxon>Phaeovirus unasiliculosus</taxon>
        <taxon>Ectocarpus siliculosus virus 1</taxon>
    </lineage>
</organism>
<reference evidence="2 3" key="2">
    <citation type="journal article" date="1998" name="Adv. Virus Res.">
        <title>Viruses in marine brown algae.</title>
        <authorList>
            <person name="Muller D.G."/>
            <person name="Kapp M."/>
            <person name="Knippers R."/>
        </authorList>
    </citation>
    <scope>NUCLEOTIDE SEQUENCE [LARGE SCALE GENOMIC DNA]</scope>
    <source>
        <strain evidence="3">Isolate New Zealand/Kaikoura/1988</strain>
    </source>
</reference>
<gene>
    <name evidence="2" type="primary">ORF 123</name>
</gene>
<feature type="region of interest" description="Disordered" evidence="1">
    <location>
        <begin position="1"/>
        <end position="27"/>
    </location>
</feature>
<accession>Q8QNF6</accession>
<reference evidence="2 3" key="1">
    <citation type="journal article" date="1995" name="Virology">
        <title>Coat protein of the Ectocarpus siliculosus virus.</title>
        <authorList>
            <person name="Klein M."/>
            <person name="Lanka S.T."/>
            <person name="Knippers R."/>
            <person name="Muller D.G."/>
        </authorList>
    </citation>
    <scope>NUCLEOTIDE SEQUENCE [LARGE SCALE GENOMIC DNA]</scope>
    <source>
        <strain evidence="3">Isolate New Zealand/Kaikoura/1988</strain>
    </source>
</reference>
<proteinExistence type="predicted"/>
<reference evidence="2 3" key="3">
    <citation type="journal article" date="2000" name="Virology">
        <title>Characterization and immunolocalization of major structural proteins in the brown algal virus EsV-1.</title>
        <authorList>
            <person name="Delaroque N."/>
            <person name="Wolf S."/>
            <person name="Muller D.G."/>
            <person name="Knippers R."/>
        </authorList>
    </citation>
    <scope>NUCLEOTIDE SEQUENCE [LARGE SCALE GENOMIC DNA]</scope>
    <source>
        <strain evidence="3">Isolate New Zealand/Kaikoura/1988</strain>
    </source>
</reference>
<protein>
    <submittedName>
        <fullName evidence="2">EsV-1-123</fullName>
    </submittedName>
</protein>
<organismHost>
    <name type="scientific">Ectocarpus siliculosus</name>
    <name type="common">Brown alga</name>
    <name type="synonym">Conferva siliculosa</name>
    <dbReference type="NCBI Taxonomy" id="2880"/>
</organismHost>
<evidence type="ECO:0000313" key="2">
    <source>
        <dbReference type="EMBL" id="AAK14541.1"/>
    </source>
</evidence>
<reference evidence="2 3" key="4">
    <citation type="journal article" date="2000" name="Virology">
        <title>The brown algal virus EsV-1 particle contains a putative hybrid histidine kinase.</title>
        <authorList>
            <person name="Delaroque N."/>
            <person name="Wolf S."/>
            <person name="Muller D.G."/>
            <person name="Knippers R."/>
        </authorList>
    </citation>
    <scope>NUCLEOTIDE SEQUENCE [LARGE SCALE GENOMIC DNA]</scope>
    <source>
        <strain evidence="3">Isolate New Zealand/Kaikoura/1988</strain>
    </source>
</reference>
<dbReference type="EMBL" id="AF204951">
    <property type="protein sequence ID" value="AAK14541.1"/>
    <property type="molecule type" value="Genomic_DNA"/>
</dbReference>
<sequence>MMGTITTDEVRTEGVQGASAASSASSPGSITIGSALFPSIDSVPRSTACFGGTASFVQKSAHQAVVSATATVDPSTTIVGVRFNGSVQLEFVETPTMPTEVFVVDEGGFCSSINAITATLPSSAVPLVLASPYAYLSVQTTPDSVAL</sequence>
<name>Q8QNF6_ESV1K</name>
<dbReference type="KEGG" id="vg:920647"/>
<evidence type="ECO:0000256" key="1">
    <source>
        <dbReference type="SAM" id="MobiDB-lite"/>
    </source>
</evidence>
<feature type="compositionally biased region" description="Low complexity" evidence="1">
    <location>
        <begin position="17"/>
        <end position="27"/>
    </location>
</feature>
<keyword evidence="3" id="KW-1185">Reference proteome</keyword>
<dbReference type="Proteomes" id="UP000000864">
    <property type="component" value="Segment"/>
</dbReference>